<reference evidence="2" key="1">
    <citation type="submission" date="2019-05" db="EMBL/GenBank/DDBJ databases">
        <title>Annotation for the trematode Fasciolopsis buski.</title>
        <authorList>
            <person name="Choi Y.-J."/>
        </authorList>
    </citation>
    <scope>NUCLEOTIDE SEQUENCE</scope>
    <source>
        <strain evidence="2">HT</strain>
        <tissue evidence="2">Whole worm</tissue>
    </source>
</reference>
<name>A0A8E0VPT6_9TREM</name>
<dbReference type="Proteomes" id="UP000728185">
    <property type="component" value="Unassembled WGS sequence"/>
</dbReference>
<accession>A0A8E0VPT6</accession>
<gene>
    <name evidence="2" type="ORF">FBUS_04218</name>
</gene>
<comment type="caution">
    <text evidence="2">The sequence shown here is derived from an EMBL/GenBank/DDBJ whole genome shotgun (WGS) entry which is preliminary data.</text>
</comment>
<protein>
    <submittedName>
        <fullName evidence="2">Uncharacterized protein</fullName>
    </submittedName>
</protein>
<keyword evidence="3" id="KW-1185">Reference proteome</keyword>
<dbReference type="AlphaFoldDB" id="A0A8E0VPT6"/>
<evidence type="ECO:0000256" key="1">
    <source>
        <dbReference type="SAM" id="MobiDB-lite"/>
    </source>
</evidence>
<evidence type="ECO:0000313" key="3">
    <source>
        <dbReference type="Proteomes" id="UP000728185"/>
    </source>
</evidence>
<proteinExistence type="predicted"/>
<sequence length="227" mass="26232">MENRIDEEEEWDLPETLQYLDGLVKDYMERDVFAETAESFKPGKKLTQKEQMQLLREKIQQAYDETVLEDVTQALEERRKHALIGYHRGSVSEYMANLKANVYGKKPKPTAAPKSHSSGSSTRHTETKLSPNEKPLSFVDYLISRYVIERQTESPDVPEEEIVRVRRSIVQRLARNGTKNILSGYTYQQRETDVEKNSGSNTEVDTIEQKEESKSVLLTPFVHIYTS</sequence>
<dbReference type="EMBL" id="LUCM01002300">
    <property type="protein sequence ID" value="KAA0197571.1"/>
    <property type="molecule type" value="Genomic_DNA"/>
</dbReference>
<evidence type="ECO:0000313" key="2">
    <source>
        <dbReference type="EMBL" id="KAA0197571.1"/>
    </source>
</evidence>
<feature type="region of interest" description="Disordered" evidence="1">
    <location>
        <begin position="105"/>
        <end position="131"/>
    </location>
</feature>
<organism evidence="2 3">
    <name type="scientific">Fasciolopsis buskii</name>
    <dbReference type="NCBI Taxonomy" id="27845"/>
    <lineage>
        <taxon>Eukaryota</taxon>
        <taxon>Metazoa</taxon>
        <taxon>Spiralia</taxon>
        <taxon>Lophotrochozoa</taxon>
        <taxon>Platyhelminthes</taxon>
        <taxon>Trematoda</taxon>
        <taxon>Digenea</taxon>
        <taxon>Plagiorchiida</taxon>
        <taxon>Echinostomata</taxon>
        <taxon>Echinostomatoidea</taxon>
        <taxon>Fasciolidae</taxon>
        <taxon>Fasciolopsis</taxon>
    </lineage>
</organism>
<dbReference type="OrthoDB" id="10492746at2759"/>